<sequence>MTFRYARHTTDLKRIEKFYTEIVGLQKLGSFEAHEEYDGIFLGIPGLDWHLEFTVSPEKPHSKFDEDDILVFYKDSPAELASMRSIIERHHIPFETPKNPYWSRYGLMISDPDGYKIMFALKHQS</sequence>
<comment type="caution">
    <text evidence="2">The sequence shown here is derived from an EMBL/GenBank/DDBJ whole genome shotgun (WGS) entry which is preliminary data.</text>
</comment>
<dbReference type="GO" id="GO:0051213">
    <property type="term" value="F:dioxygenase activity"/>
    <property type="evidence" value="ECO:0007669"/>
    <property type="project" value="UniProtKB-KW"/>
</dbReference>
<evidence type="ECO:0000313" key="3">
    <source>
        <dbReference type="Proteomes" id="UP000293874"/>
    </source>
</evidence>
<dbReference type="EMBL" id="SGXA01000006">
    <property type="protein sequence ID" value="RZS65174.1"/>
    <property type="molecule type" value="Genomic_DNA"/>
</dbReference>
<dbReference type="Gene3D" id="3.10.180.10">
    <property type="entry name" value="2,3-Dihydroxybiphenyl 1,2-Dioxygenase, domain 1"/>
    <property type="match status" value="1"/>
</dbReference>
<organism evidence="2 3">
    <name type="scientific">Pseudobacter ginsenosidimutans</name>
    <dbReference type="NCBI Taxonomy" id="661488"/>
    <lineage>
        <taxon>Bacteria</taxon>
        <taxon>Pseudomonadati</taxon>
        <taxon>Bacteroidota</taxon>
        <taxon>Chitinophagia</taxon>
        <taxon>Chitinophagales</taxon>
        <taxon>Chitinophagaceae</taxon>
        <taxon>Pseudobacter</taxon>
    </lineage>
</organism>
<dbReference type="InterPro" id="IPR037523">
    <property type="entry name" value="VOC_core"/>
</dbReference>
<dbReference type="AlphaFoldDB" id="A0A4Q7MB59"/>
<evidence type="ECO:0000313" key="2">
    <source>
        <dbReference type="EMBL" id="RZS65174.1"/>
    </source>
</evidence>
<dbReference type="Proteomes" id="UP000293874">
    <property type="component" value="Unassembled WGS sequence"/>
</dbReference>
<dbReference type="CDD" id="cd06587">
    <property type="entry name" value="VOC"/>
    <property type="match status" value="1"/>
</dbReference>
<dbReference type="InterPro" id="IPR058997">
    <property type="entry name" value="YycE-like_C"/>
</dbReference>
<dbReference type="RefSeq" id="WP_130544404.1">
    <property type="nucleotide sequence ID" value="NZ_CP042431.1"/>
</dbReference>
<dbReference type="OrthoDB" id="8018325at2"/>
<name>A0A4Q7MB59_9BACT</name>
<gene>
    <name evidence="2" type="ORF">EV199_5930</name>
</gene>
<keyword evidence="2" id="KW-0223">Dioxygenase</keyword>
<feature type="domain" description="VOC" evidence="1">
    <location>
        <begin position="1"/>
        <end position="122"/>
    </location>
</feature>
<dbReference type="Pfam" id="PF22659">
    <property type="entry name" value="YycE-like_C"/>
    <property type="match status" value="1"/>
</dbReference>
<proteinExistence type="predicted"/>
<keyword evidence="3" id="KW-1185">Reference proteome</keyword>
<dbReference type="SUPFAM" id="SSF54593">
    <property type="entry name" value="Glyoxalase/Bleomycin resistance protein/Dihydroxybiphenyl dioxygenase"/>
    <property type="match status" value="1"/>
</dbReference>
<protein>
    <submittedName>
        <fullName evidence="2">Glyoxalase/bleomycin resistance protein/dioxygenase superfamily protein</fullName>
    </submittedName>
</protein>
<dbReference type="InterPro" id="IPR029068">
    <property type="entry name" value="Glyas_Bleomycin-R_OHBP_Dase"/>
</dbReference>
<evidence type="ECO:0000259" key="1">
    <source>
        <dbReference type="PROSITE" id="PS51819"/>
    </source>
</evidence>
<reference evidence="2 3" key="1">
    <citation type="submission" date="2019-02" db="EMBL/GenBank/DDBJ databases">
        <title>Genomic Encyclopedia of Type Strains, Phase IV (KMG-IV): sequencing the most valuable type-strain genomes for metagenomic binning, comparative biology and taxonomic classification.</title>
        <authorList>
            <person name="Goeker M."/>
        </authorList>
    </citation>
    <scope>NUCLEOTIDE SEQUENCE [LARGE SCALE GENOMIC DNA]</scope>
    <source>
        <strain evidence="2 3">DSM 18116</strain>
    </source>
</reference>
<dbReference type="PROSITE" id="PS51819">
    <property type="entry name" value="VOC"/>
    <property type="match status" value="1"/>
</dbReference>
<accession>A0A4Q7MB59</accession>
<dbReference type="Pfam" id="PF22658">
    <property type="entry name" value="YycE-like_N"/>
    <property type="match status" value="1"/>
</dbReference>
<dbReference type="InterPro" id="IPR058998">
    <property type="entry name" value="YycE-like_N"/>
</dbReference>
<keyword evidence="2" id="KW-0560">Oxidoreductase</keyword>